<proteinExistence type="predicted"/>
<evidence type="ECO:0000313" key="3">
    <source>
        <dbReference type="Proteomes" id="UP000054248"/>
    </source>
</evidence>
<sequence>MPDSADSFWFCDLAAGLEIEVVDIADARRVALRASEGSVHCDDRHDTGLSAEEKKQGAQHSGAGPHGHLQRTSLSPYLDADCNAGAEGPVVKAGLGRTEDEVEEAMRVVSEKSPKLETLKVETTMHSGGNQFAEQAQLPGDPPYIQPRKRKLALGVLGRRYRCSSSCDAPVGAPEPSLSYRAGIKDDDDGVGLAGCSLQAASNPCNRSRRHRFSSPRGHGNSTQRNAHKHDLFSSKNTDLGGGIIRMQFVAADAEGGQVPRSGDGFR</sequence>
<dbReference type="AlphaFoldDB" id="A0A0C3LIC2"/>
<feature type="region of interest" description="Disordered" evidence="1">
    <location>
        <begin position="200"/>
        <end position="235"/>
    </location>
</feature>
<feature type="region of interest" description="Disordered" evidence="1">
    <location>
        <begin position="35"/>
        <end position="73"/>
    </location>
</feature>
<accession>A0A0C3LIC2</accession>
<feature type="compositionally biased region" description="Basic and acidic residues" evidence="1">
    <location>
        <begin position="39"/>
        <end position="56"/>
    </location>
</feature>
<name>A0A0C3LIC2_9AGAM</name>
<reference evidence="3" key="2">
    <citation type="submission" date="2015-01" db="EMBL/GenBank/DDBJ databases">
        <title>Evolutionary Origins and Diversification of the Mycorrhizal Mutualists.</title>
        <authorList>
            <consortium name="DOE Joint Genome Institute"/>
            <consortium name="Mycorrhizal Genomics Consortium"/>
            <person name="Kohler A."/>
            <person name="Kuo A."/>
            <person name="Nagy L.G."/>
            <person name="Floudas D."/>
            <person name="Copeland A."/>
            <person name="Barry K.W."/>
            <person name="Cichocki N."/>
            <person name="Veneault-Fourrey C."/>
            <person name="LaButti K."/>
            <person name="Lindquist E.A."/>
            <person name="Lipzen A."/>
            <person name="Lundell T."/>
            <person name="Morin E."/>
            <person name="Murat C."/>
            <person name="Riley R."/>
            <person name="Ohm R."/>
            <person name="Sun H."/>
            <person name="Tunlid A."/>
            <person name="Henrissat B."/>
            <person name="Grigoriev I.V."/>
            <person name="Hibbett D.S."/>
            <person name="Martin F."/>
        </authorList>
    </citation>
    <scope>NUCLEOTIDE SEQUENCE [LARGE SCALE GENOMIC DNA]</scope>
    <source>
        <strain evidence="3">MUT 4182</strain>
    </source>
</reference>
<dbReference type="Proteomes" id="UP000054248">
    <property type="component" value="Unassembled WGS sequence"/>
</dbReference>
<evidence type="ECO:0000313" key="2">
    <source>
        <dbReference type="EMBL" id="KIO33743.1"/>
    </source>
</evidence>
<keyword evidence="3" id="KW-1185">Reference proteome</keyword>
<protein>
    <submittedName>
        <fullName evidence="2">Uncharacterized protein</fullName>
    </submittedName>
</protein>
<evidence type="ECO:0000256" key="1">
    <source>
        <dbReference type="SAM" id="MobiDB-lite"/>
    </source>
</evidence>
<organism evidence="2 3">
    <name type="scientific">Tulasnella calospora MUT 4182</name>
    <dbReference type="NCBI Taxonomy" id="1051891"/>
    <lineage>
        <taxon>Eukaryota</taxon>
        <taxon>Fungi</taxon>
        <taxon>Dikarya</taxon>
        <taxon>Basidiomycota</taxon>
        <taxon>Agaricomycotina</taxon>
        <taxon>Agaricomycetes</taxon>
        <taxon>Cantharellales</taxon>
        <taxon>Tulasnellaceae</taxon>
        <taxon>Tulasnella</taxon>
    </lineage>
</organism>
<dbReference type="EMBL" id="KN822946">
    <property type="protein sequence ID" value="KIO33743.1"/>
    <property type="molecule type" value="Genomic_DNA"/>
</dbReference>
<gene>
    <name evidence="2" type="ORF">M407DRAFT_229592</name>
</gene>
<reference evidence="2 3" key="1">
    <citation type="submission" date="2014-04" db="EMBL/GenBank/DDBJ databases">
        <authorList>
            <consortium name="DOE Joint Genome Institute"/>
            <person name="Kuo A."/>
            <person name="Girlanda M."/>
            <person name="Perotto S."/>
            <person name="Kohler A."/>
            <person name="Nagy L.G."/>
            <person name="Floudas D."/>
            <person name="Copeland A."/>
            <person name="Barry K.W."/>
            <person name="Cichocki N."/>
            <person name="Veneault-Fourrey C."/>
            <person name="LaButti K."/>
            <person name="Lindquist E.A."/>
            <person name="Lipzen A."/>
            <person name="Lundell T."/>
            <person name="Morin E."/>
            <person name="Murat C."/>
            <person name="Sun H."/>
            <person name="Tunlid A."/>
            <person name="Henrissat B."/>
            <person name="Grigoriev I.V."/>
            <person name="Hibbett D.S."/>
            <person name="Martin F."/>
            <person name="Nordberg H.P."/>
            <person name="Cantor M.N."/>
            <person name="Hua S.X."/>
        </authorList>
    </citation>
    <scope>NUCLEOTIDE SEQUENCE [LARGE SCALE GENOMIC DNA]</scope>
    <source>
        <strain evidence="2 3">MUT 4182</strain>
    </source>
</reference>
<dbReference type="HOGENOM" id="CLU_1042787_0_0_1"/>